<dbReference type="Pfam" id="PF03706">
    <property type="entry name" value="LPG_synthase_TM"/>
    <property type="match status" value="1"/>
</dbReference>
<dbReference type="NCBIfam" id="TIGR00374">
    <property type="entry name" value="flippase-like domain"/>
    <property type="match status" value="1"/>
</dbReference>
<feature type="transmembrane region" description="Helical" evidence="6">
    <location>
        <begin position="80"/>
        <end position="100"/>
    </location>
</feature>
<proteinExistence type="predicted"/>
<feature type="transmembrane region" description="Helical" evidence="6">
    <location>
        <begin position="237"/>
        <end position="256"/>
    </location>
</feature>
<evidence type="ECO:0000256" key="1">
    <source>
        <dbReference type="ARBA" id="ARBA00004651"/>
    </source>
</evidence>
<keyword evidence="2" id="KW-1003">Cell membrane</keyword>
<reference evidence="7 8" key="1">
    <citation type="submission" date="2016-10" db="EMBL/GenBank/DDBJ databases">
        <authorList>
            <person name="de Groot N.N."/>
        </authorList>
    </citation>
    <scope>NUCLEOTIDE SEQUENCE [LARGE SCALE GENOMIC DNA]</scope>
    <source>
        <strain evidence="7 8">DSM 43941</strain>
    </source>
</reference>
<dbReference type="EMBL" id="LT629758">
    <property type="protein sequence ID" value="SDT80347.1"/>
    <property type="molecule type" value="Genomic_DNA"/>
</dbReference>
<evidence type="ECO:0000256" key="6">
    <source>
        <dbReference type="SAM" id="Phobius"/>
    </source>
</evidence>
<keyword evidence="4 6" id="KW-1133">Transmembrane helix</keyword>
<dbReference type="STRING" id="113562.SAMN04489716_9164"/>
<dbReference type="InterPro" id="IPR022791">
    <property type="entry name" value="L-PG_synthase/AglD"/>
</dbReference>
<keyword evidence="3 6" id="KW-0812">Transmembrane</keyword>
<feature type="transmembrane region" description="Helical" evidence="6">
    <location>
        <begin position="131"/>
        <end position="157"/>
    </location>
</feature>
<feature type="transmembrane region" description="Helical" evidence="6">
    <location>
        <begin position="268"/>
        <end position="289"/>
    </location>
</feature>
<evidence type="ECO:0000256" key="4">
    <source>
        <dbReference type="ARBA" id="ARBA00022989"/>
    </source>
</evidence>
<evidence type="ECO:0000313" key="8">
    <source>
        <dbReference type="Proteomes" id="UP000198688"/>
    </source>
</evidence>
<feature type="transmembrane region" description="Helical" evidence="6">
    <location>
        <begin position="24"/>
        <end position="44"/>
    </location>
</feature>
<evidence type="ECO:0000256" key="3">
    <source>
        <dbReference type="ARBA" id="ARBA00022692"/>
    </source>
</evidence>
<dbReference type="Proteomes" id="UP000198688">
    <property type="component" value="Chromosome I"/>
</dbReference>
<dbReference type="AlphaFoldDB" id="A0A1H2DCM7"/>
<protein>
    <recommendedName>
        <fullName evidence="9">Lysylphosphatidylglycerol synthase TM region</fullName>
    </recommendedName>
</protein>
<accession>A0A1H2DCM7</accession>
<evidence type="ECO:0000256" key="2">
    <source>
        <dbReference type="ARBA" id="ARBA00022475"/>
    </source>
</evidence>
<feature type="transmembrane region" description="Helical" evidence="6">
    <location>
        <begin position="309"/>
        <end position="335"/>
    </location>
</feature>
<feature type="transmembrane region" description="Helical" evidence="6">
    <location>
        <begin position="164"/>
        <end position="184"/>
    </location>
</feature>
<evidence type="ECO:0000313" key="7">
    <source>
        <dbReference type="EMBL" id="SDT80347.1"/>
    </source>
</evidence>
<dbReference type="GO" id="GO:0005886">
    <property type="term" value="C:plasma membrane"/>
    <property type="evidence" value="ECO:0007669"/>
    <property type="project" value="UniProtKB-SubCell"/>
</dbReference>
<sequence>MSIEPTTASAGTRHRPAATWMRRGAVTAAIVLFTVELVLGWPSLSAALSQLRAPHPGWLAGAVAAALVSMAMYARMQRRLLLSAGLHVPLYRNVALAYAAHSLNETLPGGPAFSTQFNYQQLRLFGATPAIATWCIALSGILSTTALALITAASALISGGTPRWYSLAALIAVTAAVVPGVLHITRRPTTMEALARAVLTPINRLRRHPDESGLDRFRGFISQLGSARLTAGHGAAAAAYAVLNWALDAVCLWVCFRAVSDNPIHPAPLLLAFCAGMAAGTITVIPGGLGVIDNALIFGLLAAGIDTATAIAAVVLYRIISFGLIIGAGWITWLFMRRRTSALSHHSAIHQVRELTNRFQ</sequence>
<name>A0A1H2DCM7_9ACTN</name>
<keyword evidence="8" id="KW-1185">Reference proteome</keyword>
<evidence type="ECO:0000256" key="5">
    <source>
        <dbReference type="ARBA" id="ARBA00023136"/>
    </source>
</evidence>
<gene>
    <name evidence="7" type="ORF">SAMN04489716_9164</name>
</gene>
<evidence type="ECO:0008006" key="9">
    <source>
        <dbReference type="Google" id="ProtNLM"/>
    </source>
</evidence>
<keyword evidence="5 6" id="KW-0472">Membrane</keyword>
<dbReference type="RefSeq" id="WP_231953835.1">
    <property type="nucleotide sequence ID" value="NZ_BOMJ01000127.1"/>
</dbReference>
<dbReference type="PANTHER" id="PTHR39087:SF2">
    <property type="entry name" value="UPF0104 MEMBRANE PROTEIN MJ1595"/>
    <property type="match status" value="1"/>
</dbReference>
<feature type="transmembrane region" description="Helical" evidence="6">
    <location>
        <begin position="56"/>
        <end position="73"/>
    </location>
</feature>
<dbReference type="PANTHER" id="PTHR39087">
    <property type="entry name" value="UPF0104 MEMBRANE PROTEIN MJ1595"/>
    <property type="match status" value="1"/>
</dbReference>
<comment type="subcellular location">
    <subcellularLocation>
        <location evidence="1">Cell membrane</location>
        <topology evidence="1">Multi-pass membrane protein</topology>
    </subcellularLocation>
</comment>
<organism evidence="7 8">
    <name type="scientific">Actinoplanes derwentensis</name>
    <dbReference type="NCBI Taxonomy" id="113562"/>
    <lineage>
        <taxon>Bacteria</taxon>
        <taxon>Bacillati</taxon>
        <taxon>Actinomycetota</taxon>
        <taxon>Actinomycetes</taxon>
        <taxon>Micromonosporales</taxon>
        <taxon>Micromonosporaceae</taxon>
        <taxon>Actinoplanes</taxon>
    </lineage>
</organism>